<evidence type="ECO:0000256" key="5">
    <source>
        <dbReference type="ARBA" id="ARBA00023136"/>
    </source>
</evidence>
<keyword evidence="4 6" id="KW-1133">Transmembrane helix</keyword>
<feature type="transmembrane region" description="Helical" evidence="6">
    <location>
        <begin position="145"/>
        <end position="162"/>
    </location>
</feature>
<organism evidence="7 8">
    <name type="scientific">Campylobacter sputorum subsp. sputorum</name>
    <dbReference type="NCBI Taxonomy" id="32024"/>
    <lineage>
        <taxon>Bacteria</taxon>
        <taxon>Pseudomonadati</taxon>
        <taxon>Campylobacterota</taxon>
        <taxon>Epsilonproteobacteria</taxon>
        <taxon>Campylobacterales</taxon>
        <taxon>Campylobacteraceae</taxon>
        <taxon>Campylobacter</taxon>
    </lineage>
</organism>
<keyword evidence="2 6" id="KW-0813">Transport</keyword>
<feature type="transmembrane region" description="Helical" evidence="6">
    <location>
        <begin position="325"/>
        <end position="347"/>
    </location>
</feature>
<dbReference type="InterPro" id="IPR001204">
    <property type="entry name" value="Phos_transporter"/>
</dbReference>
<feature type="transmembrane region" description="Helical" evidence="6">
    <location>
        <begin position="7"/>
        <end position="25"/>
    </location>
</feature>
<dbReference type="STRING" id="32024.GCA_000788295_01113"/>
<evidence type="ECO:0000256" key="3">
    <source>
        <dbReference type="ARBA" id="ARBA00022692"/>
    </source>
</evidence>
<feature type="transmembrane region" description="Helical" evidence="6">
    <location>
        <begin position="457"/>
        <end position="484"/>
    </location>
</feature>
<evidence type="ECO:0000256" key="2">
    <source>
        <dbReference type="ARBA" id="ARBA00022448"/>
    </source>
</evidence>
<dbReference type="RefSeq" id="WP_089182036.1">
    <property type="nucleotide sequence ID" value="NZ_CP043427.1"/>
</dbReference>
<gene>
    <name evidence="7" type="primary">pitA</name>
    <name evidence="7" type="ORF">NCTC12475_01509</name>
</gene>
<dbReference type="Proteomes" id="UP000254920">
    <property type="component" value="Unassembled WGS sequence"/>
</dbReference>
<proteinExistence type="inferred from homology"/>
<feature type="transmembrane region" description="Helical" evidence="6">
    <location>
        <begin position="294"/>
        <end position="313"/>
    </location>
</feature>
<name>A0A381DKR0_9BACT</name>
<feature type="transmembrane region" description="Helical" evidence="6">
    <location>
        <begin position="405"/>
        <end position="427"/>
    </location>
</feature>
<sequence length="522" mass="56328">MGQGISKLDLVFGGLLIGFSVYFVYWGFDFIGNGSKAVFLLSAIFGMFMAFNIGGNDVANSFGTSVGAKTLSLKQALCVAAIFEVSGAVLAGSEVTETIKSGIVNLDAFLITPMDFVYIMMSALVSAGIWLFIATKKGMPVSTTHAIIGGIVGSSLSLGYIMDNPDISTISLVKWSEIGSIALSWITSPLLGGVVSYIVYSLIKKYILNYNDIAQAKLERLKSRKKELKKAFKLKFETLNEDEKIKVNQTMISDFDIMSEISYDANDLESEYYKELHKISQEQKDLKTHNALEYGVPIIAAIGAFMISAMMLFKGLNNLHLGLSMLENFLTICMISAVVWMSIFILAKTLRSKDLSKSTFLLFSWLQVFTAAGFAFSHGSNDIANAVGPFAAIIDTLSSGNINSMVGVGMPIMVTFGIALIAGLWFIGREVIATVGTNLTKIHPASGFSAEISAASVVMMASVLGIPVSSTHILIGAVLGIGLVNKQANWKLVRPIFLAWIITIPASCIMSGGFFVLFKSIF</sequence>
<dbReference type="Pfam" id="PF01384">
    <property type="entry name" value="PHO4"/>
    <property type="match status" value="1"/>
</dbReference>
<evidence type="ECO:0000256" key="4">
    <source>
        <dbReference type="ARBA" id="ARBA00022989"/>
    </source>
</evidence>
<dbReference type="OrthoDB" id="9779554at2"/>
<evidence type="ECO:0000313" key="8">
    <source>
        <dbReference type="Proteomes" id="UP000254920"/>
    </source>
</evidence>
<keyword evidence="8" id="KW-1185">Reference proteome</keyword>
<reference evidence="7 8" key="1">
    <citation type="submission" date="2018-06" db="EMBL/GenBank/DDBJ databases">
        <authorList>
            <consortium name="Pathogen Informatics"/>
            <person name="Doyle S."/>
        </authorList>
    </citation>
    <scope>NUCLEOTIDE SEQUENCE [LARGE SCALE GENOMIC DNA]</scope>
    <source>
        <strain evidence="7 8">NCTC12475</strain>
    </source>
</reference>
<keyword evidence="5 6" id="KW-0472">Membrane</keyword>
<evidence type="ECO:0000313" key="7">
    <source>
        <dbReference type="EMBL" id="SUX11292.1"/>
    </source>
</evidence>
<feature type="transmembrane region" description="Helical" evidence="6">
    <location>
        <begin position="496"/>
        <end position="518"/>
    </location>
</feature>
<dbReference type="GO" id="GO:0005315">
    <property type="term" value="F:phosphate transmembrane transporter activity"/>
    <property type="evidence" value="ECO:0007669"/>
    <property type="project" value="InterPro"/>
</dbReference>
<feature type="transmembrane region" description="Helical" evidence="6">
    <location>
        <begin position="116"/>
        <end position="133"/>
    </location>
</feature>
<accession>A0A381DKR0</accession>
<protein>
    <recommendedName>
        <fullName evidence="6">Phosphate transporter</fullName>
    </recommendedName>
</protein>
<evidence type="ECO:0000256" key="1">
    <source>
        <dbReference type="ARBA" id="ARBA00004141"/>
    </source>
</evidence>
<dbReference type="EMBL" id="UFVD01000001">
    <property type="protein sequence ID" value="SUX11292.1"/>
    <property type="molecule type" value="Genomic_DNA"/>
</dbReference>
<keyword evidence="3 6" id="KW-0812">Transmembrane</keyword>
<keyword evidence="6" id="KW-0592">Phosphate transport</keyword>
<feature type="transmembrane region" description="Helical" evidence="6">
    <location>
        <begin position="182"/>
        <end position="203"/>
    </location>
</feature>
<dbReference type="PANTHER" id="PTHR11101:SF80">
    <property type="entry name" value="PHOSPHATE TRANSPORTER"/>
    <property type="match status" value="1"/>
</dbReference>
<dbReference type="GO" id="GO:0016020">
    <property type="term" value="C:membrane"/>
    <property type="evidence" value="ECO:0007669"/>
    <property type="project" value="UniProtKB-SubCell"/>
</dbReference>
<feature type="transmembrane region" description="Helical" evidence="6">
    <location>
        <begin position="359"/>
        <end position="377"/>
    </location>
</feature>
<comment type="similarity">
    <text evidence="6">Belongs to the inorganic phosphate transporter (PiT) (TC 2.A.20) family.</text>
</comment>
<dbReference type="AlphaFoldDB" id="A0A381DKR0"/>
<dbReference type="PANTHER" id="PTHR11101">
    <property type="entry name" value="PHOSPHATE TRANSPORTER"/>
    <property type="match status" value="1"/>
</dbReference>
<dbReference type="GeneID" id="93090153"/>
<feature type="transmembrane region" description="Helical" evidence="6">
    <location>
        <begin position="37"/>
        <end position="55"/>
    </location>
</feature>
<evidence type="ECO:0000256" key="6">
    <source>
        <dbReference type="RuleBase" id="RU363058"/>
    </source>
</evidence>
<comment type="subcellular location">
    <subcellularLocation>
        <location evidence="1 6">Membrane</location>
        <topology evidence="1 6">Multi-pass membrane protein</topology>
    </subcellularLocation>
</comment>
<dbReference type="GO" id="GO:0035435">
    <property type="term" value="P:phosphate ion transmembrane transport"/>
    <property type="evidence" value="ECO:0007669"/>
    <property type="project" value="TreeGrafter"/>
</dbReference>